<sequence length="294" mass="33498">MADEQPVFPPELERHIFEICALGRPVLAPKLMLVAWRVKQWIEPLLYRTIVLGEPSACREGYPSFTLESLLSTIRAKPPGFLAGAVRNLSLNPSTAGYEEILSACTAGLQNLRIFSIDSAISGAHALSTLKQLYVFDFPHHLPDSVFAQLTHLDVMGCPPDTFEKGDGLDIFYTSVLQMQRLTHISFSDDGYTPIFLRLLRGCAQIQVLFYYDACKDDNASLLSQESLVEDPRFVVLRFKDLPEIWNWVDDWHTGVHCGRDYWYRAEQFVRQRRSGEIDRRQCLMSSEAWMSCA</sequence>
<proteinExistence type="predicted"/>
<evidence type="ECO:0000313" key="2">
    <source>
        <dbReference type="Proteomes" id="UP001221142"/>
    </source>
</evidence>
<dbReference type="Proteomes" id="UP001221142">
    <property type="component" value="Unassembled WGS sequence"/>
</dbReference>
<protein>
    <submittedName>
        <fullName evidence="1">Uncharacterized protein</fullName>
    </submittedName>
</protein>
<evidence type="ECO:0000313" key="1">
    <source>
        <dbReference type="EMBL" id="KAJ7620185.1"/>
    </source>
</evidence>
<reference evidence="1" key="1">
    <citation type="submission" date="2023-03" db="EMBL/GenBank/DDBJ databases">
        <title>Massive genome expansion in bonnet fungi (Mycena s.s.) driven by repeated elements and novel gene families across ecological guilds.</title>
        <authorList>
            <consortium name="Lawrence Berkeley National Laboratory"/>
            <person name="Harder C.B."/>
            <person name="Miyauchi S."/>
            <person name="Viragh M."/>
            <person name="Kuo A."/>
            <person name="Thoen E."/>
            <person name="Andreopoulos B."/>
            <person name="Lu D."/>
            <person name="Skrede I."/>
            <person name="Drula E."/>
            <person name="Henrissat B."/>
            <person name="Morin E."/>
            <person name="Kohler A."/>
            <person name="Barry K."/>
            <person name="LaButti K."/>
            <person name="Morin E."/>
            <person name="Salamov A."/>
            <person name="Lipzen A."/>
            <person name="Mereny Z."/>
            <person name="Hegedus B."/>
            <person name="Baldrian P."/>
            <person name="Stursova M."/>
            <person name="Weitz H."/>
            <person name="Taylor A."/>
            <person name="Grigoriev I.V."/>
            <person name="Nagy L.G."/>
            <person name="Martin F."/>
            <person name="Kauserud H."/>
        </authorList>
    </citation>
    <scope>NUCLEOTIDE SEQUENCE</scope>
    <source>
        <strain evidence="1">9284</strain>
    </source>
</reference>
<gene>
    <name evidence="1" type="ORF">FB45DRAFT_148278</name>
</gene>
<accession>A0AAD7BGV7</accession>
<dbReference type="AlphaFoldDB" id="A0AAD7BGV7"/>
<name>A0AAD7BGV7_9AGAR</name>
<comment type="caution">
    <text evidence="1">The sequence shown here is derived from an EMBL/GenBank/DDBJ whole genome shotgun (WGS) entry which is preliminary data.</text>
</comment>
<dbReference type="EMBL" id="JARKIF010000017">
    <property type="protein sequence ID" value="KAJ7620185.1"/>
    <property type="molecule type" value="Genomic_DNA"/>
</dbReference>
<keyword evidence="2" id="KW-1185">Reference proteome</keyword>
<organism evidence="1 2">
    <name type="scientific">Roridomyces roridus</name>
    <dbReference type="NCBI Taxonomy" id="1738132"/>
    <lineage>
        <taxon>Eukaryota</taxon>
        <taxon>Fungi</taxon>
        <taxon>Dikarya</taxon>
        <taxon>Basidiomycota</taxon>
        <taxon>Agaricomycotina</taxon>
        <taxon>Agaricomycetes</taxon>
        <taxon>Agaricomycetidae</taxon>
        <taxon>Agaricales</taxon>
        <taxon>Marasmiineae</taxon>
        <taxon>Mycenaceae</taxon>
        <taxon>Roridomyces</taxon>
    </lineage>
</organism>